<sequence>MSRVLEEAAEAGKQLVELHKKEADKYKRLAELERDRRREVEARLRAYSKLLDEVPDLEAKLNSMIPDVVRAAANLPPPPEVSELQSRLEATEKDRDTFAELLDTATKERDAALRARDAAIARLQTRQMEDEQPLGDAEALKARLKAPTLRGVLEQAQRHCSSLVITADLDETKKLEHHQKAPHWRDRLAATLATMQAYAETKDLAQARGGRAGPELANLKAYCASQPYPLLAEGKVVVTEGQTASSSPRGRAQRTLRVPEHIDPSGKAVMLEHIRIGDGAPPAPRLHYLDDTSSSGQLVIGFFGDHLYNAGTN</sequence>
<evidence type="ECO:0000313" key="3">
    <source>
        <dbReference type="Proteomes" id="UP000037432"/>
    </source>
</evidence>
<reference evidence="2 3" key="1">
    <citation type="submission" date="2015-06" db="EMBL/GenBank/DDBJ databases">
        <authorList>
            <person name="Ju K.-S."/>
            <person name="Doroghazi J.R."/>
            <person name="Metcalf W.W."/>
        </authorList>
    </citation>
    <scope>NUCLEOTIDE SEQUENCE [LARGE SCALE GENOMIC DNA]</scope>
    <source>
        <strain evidence="2 3">NRRL 3414</strain>
    </source>
</reference>
<dbReference type="EMBL" id="LFNT01000013">
    <property type="protein sequence ID" value="KMS74452.1"/>
    <property type="molecule type" value="Genomic_DNA"/>
</dbReference>
<organism evidence="2 3">
    <name type="scientific">Streptomyces viridochromogenes</name>
    <dbReference type="NCBI Taxonomy" id="1938"/>
    <lineage>
        <taxon>Bacteria</taxon>
        <taxon>Bacillati</taxon>
        <taxon>Actinomycetota</taxon>
        <taxon>Actinomycetes</taxon>
        <taxon>Kitasatosporales</taxon>
        <taxon>Streptomycetaceae</taxon>
        <taxon>Streptomyces</taxon>
    </lineage>
</organism>
<proteinExistence type="predicted"/>
<accession>A0A0J7ZGC4</accession>
<keyword evidence="1" id="KW-0175">Coiled coil</keyword>
<name>A0A0J7ZGC4_STRVR</name>
<dbReference type="AlphaFoldDB" id="A0A0J7ZGC4"/>
<dbReference type="RefSeq" id="WP_048581574.1">
    <property type="nucleotide sequence ID" value="NZ_LFNT01000013.1"/>
</dbReference>
<gene>
    <name evidence="2" type="ORF">ACM01_14345</name>
</gene>
<feature type="coiled-coil region" evidence="1">
    <location>
        <begin position="81"/>
        <end position="108"/>
    </location>
</feature>
<dbReference type="OrthoDB" id="4277287at2"/>
<dbReference type="PATRIC" id="fig|1938.3.peg.4098"/>
<protein>
    <submittedName>
        <fullName evidence="2">Uncharacterized protein</fullName>
    </submittedName>
</protein>
<evidence type="ECO:0000313" key="2">
    <source>
        <dbReference type="EMBL" id="KMS74452.1"/>
    </source>
</evidence>
<comment type="caution">
    <text evidence="2">The sequence shown here is derived from an EMBL/GenBank/DDBJ whole genome shotgun (WGS) entry which is preliminary data.</text>
</comment>
<dbReference type="Proteomes" id="UP000037432">
    <property type="component" value="Unassembled WGS sequence"/>
</dbReference>
<evidence type="ECO:0000256" key="1">
    <source>
        <dbReference type="SAM" id="Coils"/>
    </source>
</evidence>